<evidence type="ECO:0000256" key="2">
    <source>
        <dbReference type="ARBA" id="ARBA00023242"/>
    </source>
</evidence>
<dbReference type="Ensembl" id="ENSMZET00005006565.1">
    <property type="protein sequence ID" value="ENSMZEP00005006276.1"/>
    <property type="gene ID" value="ENSMZEG00005004838.1"/>
</dbReference>
<keyword evidence="2" id="KW-0539">Nucleus</keyword>
<dbReference type="PANTHER" id="PTHR13361">
    <property type="entry name" value="WW DOMAIN-BINDING PROTEIN 11"/>
    <property type="match status" value="1"/>
</dbReference>
<accession>A0A3P9B996</accession>
<proteinExistence type="predicted"/>
<reference evidence="6" key="2">
    <citation type="submission" date="2025-05" db="UniProtKB">
        <authorList>
            <consortium name="Ensembl"/>
        </authorList>
    </citation>
    <scope>IDENTIFICATION</scope>
</reference>
<dbReference type="PANTHER" id="PTHR13361:SF1">
    <property type="entry name" value="WW DOMAIN-BINDING PROTEIN 11"/>
    <property type="match status" value="1"/>
</dbReference>
<reference evidence="6 7" key="1">
    <citation type="journal article" date="2014" name="Nature">
        <title>The genomic substrate for adaptive radiation in African cichlid fish.</title>
        <authorList>
            <person name="Brawand D."/>
            <person name="Wagner C.E."/>
            <person name="Li Y.I."/>
            <person name="Malinsky M."/>
            <person name="Keller I."/>
            <person name="Fan S."/>
            <person name="Simakov O."/>
            <person name="Ng A.Y."/>
            <person name="Lim Z.W."/>
            <person name="Bezault E."/>
            <person name="Turner-Maier J."/>
            <person name="Johnson J."/>
            <person name="Alcazar R."/>
            <person name="Noh H.J."/>
            <person name="Russell P."/>
            <person name="Aken B."/>
            <person name="Alfoldi J."/>
            <person name="Amemiya C."/>
            <person name="Azzouzi N."/>
            <person name="Baroiller J.F."/>
            <person name="Barloy-Hubler F."/>
            <person name="Berlin A."/>
            <person name="Bloomquist R."/>
            <person name="Carleton K.L."/>
            <person name="Conte M.A."/>
            <person name="D'Cotta H."/>
            <person name="Eshel O."/>
            <person name="Gaffney L."/>
            <person name="Galibert F."/>
            <person name="Gante H.F."/>
            <person name="Gnerre S."/>
            <person name="Greuter L."/>
            <person name="Guyon R."/>
            <person name="Haddad N.S."/>
            <person name="Haerty W."/>
            <person name="Harris R.M."/>
            <person name="Hofmann H.A."/>
            <person name="Hourlier T."/>
            <person name="Hulata G."/>
            <person name="Jaffe D.B."/>
            <person name="Lara M."/>
            <person name="Lee A.P."/>
            <person name="MacCallum I."/>
            <person name="Mwaiko S."/>
            <person name="Nikaido M."/>
            <person name="Nishihara H."/>
            <person name="Ozouf-Costaz C."/>
            <person name="Penman D.J."/>
            <person name="Przybylski D."/>
            <person name="Rakotomanga M."/>
            <person name="Renn S.C.P."/>
            <person name="Ribeiro F.J."/>
            <person name="Ron M."/>
            <person name="Salzburger W."/>
            <person name="Sanchez-Pulido L."/>
            <person name="Santos M.E."/>
            <person name="Searle S."/>
            <person name="Sharpe T."/>
            <person name="Swofford R."/>
            <person name="Tan F.J."/>
            <person name="Williams L."/>
            <person name="Young S."/>
            <person name="Yin S."/>
            <person name="Okada N."/>
            <person name="Kocher T.D."/>
            <person name="Miska E.A."/>
            <person name="Lander E.S."/>
            <person name="Venkatesh B."/>
            <person name="Fernald R.D."/>
            <person name="Meyer A."/>
            <person name="Ponting C.P."/>
            <person name="Streelman J.T."/>
            <person name="Lindblad-Toh K."/>
            <person name="Seehausen O."/>
            <person name="Di Palma F."/>
        </authorList>
    </citation>
    <scope>NUCLEOTIDE SEQUENCE</scope>
</reference>
<dbReference type="InterPro" id="IPR019007">
    <property type="entry name" value="Wbp11/ELF5/Saf1_N"/>
</dbReference>
<sequence length="188" mass="22172">MGRRSTSSTKSGKFMNPTDQARKEARKRELKKNKKQRMMVRAAVLKMKDPRQIIRDMEKLDEMEFNPVQQPLLNEKVLRDKRKKLRETFERIVRLYERENPETYKELRKLELDYETKRGQLSLYFDSVKVCWKLHDSVGGGQWQKQHSTATAPMGVANPSQMGAVSQPNMKTKDQVYEAFMREMEGLL</sequence>
<evidence type="ECO:0000256" key="3">
    <source>
        <dbReference type="SAM" id="MobiDB-lite"/>
    </source>
</evidence>
<dbReference type="Pfam" id="PF09429">
    <property type="entry name" value="Wbp11"/>
    <property type="match status" value="1"/>
</dbReference>
<name>A0A3P9B996_9CICH</name>
<evidence type="ECO:0000259" key="4">
    <source>
        <dbReference type="Pfam" id="PF09429"/>
    </source>
</evidence>
<protein>
    <submittedName>
        <fullName evidence="5">WW domain binding protein 11</fullName>
    </submittedName>
</protein>
<keyword evidence="7" id="KW-1185">Reference proteome</keyword>
<dbReference type="GO" id="GO:0005681">
    <property type="term" value="C:spliceosomal complex"/>
    <property type="evidence" value="ECO:0007669"/>
    <property type="project" value="TreeGrafter"/>
</dbReference>
<dbReference type="Proteomes" id="UP000265160">
    <property type="component" value="LG4"/>
</dbReference>
<feature type="domain" description="Wbp11/ELF5/Saf1 N-terminal" evidence="4">
    <location>
        <begin position="12"/>
        <end position="93"/>
    </location>
</feature>
<dbReference type="GeneTree" id="ENSGT01010000222553"/>
<evidence type="ECO:0000313" key="7">
    <source>
        <dbReference type="Proteomes" id="UP000265160"/>
    </source>
</evidence>
<evidence type="ECO:0000313" key="5">
    <source>
        <dbReference type="Ensembl" id="ENSMZEP00005006276.1"/>
    </source>
</evidence>
<feature type="region of interest" description="Disordered" evidence="3">
    <location>
        <begin position="1"/>
        <end position="37"/>
    </location>
</feature>
<dbReference type="AlphaFoldDB" id="A0A3P9B996"/>
<feature type="compositionally biased region" description="Polar residues" evidence="3">
    <location>
        <begin position="1"/>
        <end position="11"/>
    </location>
</feature>
<dbReference type="GeneTree" id="ENSGT00940000162350"/>
<organism evidence="6 7">
    <name type="scientific">Maylandia zebra</name>
    <name type="common">zebra mbuna</name>
    <dbReference type="NCBI Taxonomy" id="106582"/>
    <lineage>
        <taxon>Eukaryota</taxon>
        <taxon>Metazoa</taxon>
        <taxon>Chordata</taxon>
        <taxon>Craniata</taxon>
        <taxon>Vertebrata</taxon>
        <taxon>Euteleostomi</taxon>
        <taxon>Actinopterygii</taxon>
        <taxon>Neopterygii</taxon>
        <taxon>Teleostei</taxon>
        <taxon>Neoteleostei</taxon>
        <taxon>Acanthomorphata</taxon>
        <taxon>Ovalentaria</taxon>
        <taxon>Cichlomorphae</taxon>
        <taxon>Cichliformes</taxon>
        <taxon>Cichlidae</taxon>
        <taxon>African cichlids</taxon>
        <taxon>Pseudocrenilabrinae</taxon>
        <taxon>Haplochromini</taxon>
        <taxon>Maylandia</taxon>
        <taxon>Maylandia zebra complex</taxon>
    </lineage>
</organism>
<dbReference type="STRING" id="106582.ENSMZEP00005006371"/>
<comment type="subcellular location">
    <subcellularLocation>
        <location evidence="1">Nucleus</location>
    </subcellularLocation>
</comment>
<evidence type="ECO:0000313" key="6">
    <source>
        <dbReference type="Ensembl" id="ENSMZEP00005006371.1"/>
    </source>
</evidence>
<feature type="compositionally biased region" description="Basic residues" evidence="3">
    <location>
        <begin position="28"/>
        <end position="37"/>
    </location>
</feature>
<dbReference type="GO" id="GO:0006396">
    <property type="term" value="P:RNA processing"/>
    <property type="evidence" value="ECO:0007669"/>
    <property type="project" value="InterPro"/>
</dbReference>
<evidence type="ECO:0000256" key="1">
    <source>
        <dbReference type="ARBA" id="ARBA00004123"/>
    </source>
</evidence>
<dbReference type="Ensembl" id="ENSMZET00005006663.1">
    <property type="protein sequence ID" value="ENSMZEP00005006371.1"/>
    <property type="gene ID" value="ENSMZEG00005004925.1"/>
</dbReference>